<sequence>VDDRRILSMVKKKPFTTSSQVKNTLQVVDISLSKSTTREDFTRANTEGSPEAATIQAWNPLSITEGICVWCKFRNYPFWPAVVKSVNRKLKKASIVFIDNLLYDQKKIRKGFSVALKTLKPFDCEETEELVCKAKEKYEAAIQWCLKLIKDYRIRVGCGFTGSFIEYFSNDISKFILIHCYKDEEKEEESHQQERRRKLLPDRSKAARNRANEKLVVFIVRQRQVEKHLQDVISGLQQSKWMRWFLTASRSVVDTYLEDDDQLDLVIKYLTGVYKTAPLIDPCLAEVDDVRFVLDVLLPEAIIRAIAGVDNLSLGAAEDKYLKGPCLSKREREEFDAMIEQQMKMKASVHQRPAHTT</sequence>
<proteinExistence type="predicted"/>
<reference evidence="3" key="4">
    <citation type="submission" date="2025-09" db="UniProtKB">
        <authorList>
            <consortium name="Ensembl"/>
        </authorList>
    </citation>
    <scope>IDENTIFICATION</scope>
</reference>
<dbReference type="CDD" id="cd06080">
    <property type="entry name" value="PWWP_MUM1-like"/>
    <property type="match status" value="1"/>
</dbReference>
<reference evidence="3" key="3">
    <citation type="submission" date="2025-08" db="UniProtKB">
        <authorList>
            <consortium name="Ensembl"/>
        </authorList>
    </citation>
    <scope>IDENTIFICATION</scope>
</reference>
<dbReference type="PANTHER" id="PTHR31333">
    <property type="entry name" value="PWWP DOMAIN-CONTAINING DNA REPAIR FACTOR 3 FAMILY MEMBER"/>
    <property type="match status" value="1"/>
</dbReference>
<name>A0A3P8Y8Z1_ESOLU</name>
<dbReference type="InParanoid" id="A0A3P8Y8Z1"/>
<evidence type="ECO:0000259" key="1">
    <source>
        <dbReference type="Pfam" id="PF20884"/>
    </source>
</evidence>
<keyword evidence="4" id="KW-1185">Reference proteome</keyword>
<feature type="domain" description="PWWP" evidence="2">
    <location>
        <begin position="201"/>
        <end position="339"/>
    </location>
</feature>
<organism evidence="3 4">
    <name type="scientific">Esox lucius</name>
    <name type="common">Northern pike</name>
    <dbReference type="NCBI Taxonomy" id="8010"/>
    <lineage>
        <taxon>Eukaryota</taxon>
        <taxon>Metazoa</taxon>
        <taxon>Chordata</taxon>
        <taxon>Craniata</taxon>
        <taxon>Vertebrata</taxon>
        <taxon>Euteleostomi</taxon>
        <taxon>Actinopterygii</taxon>
        <taxon>Neopterygii</taxon>
        <taxon>Teleostei</taxon>
        <taxon>Protacanthopterygii</taxon>
        <taxon>Esociformes</taxon>
        <taxon>Esocidae</taxon>
        <taxon>Esox</taxon>
    </lineage>
</organism>
<evidence type="ECO:0000313" key="4">
    <source>
        <dbReference type="Proteomes" id="UP000265140"/>
    </source>
</evidence>
<feature type="domain" description="MUM1-like PWWP" evidence="1">
    <location>
        <begin position="65"/>
        <end position="145"/>
    </location>
</feature>
<dbReference type="PANTHER" id="PTHR31333:SF6">
    <property type="entry name" value="MUM1 LIKE 1"/>
    <property type="match status" value="1"/>
</dbReference>
<evidence type="ECO:0000259" key="2">
    <source>
        <dbReference type="Pfam" id="PF20886"/>
    </source>
</evidence>
<dbReference type="InterPro" id="IPR048795">
    <property type="entry name" value="PWP3A_3B_4_C"/>
</dbReference>
<dbReference type="Gene3D" id="2.30.30.140">
    <property type="match status" value="1"/>
</dbReference>
<protein>
    <submittedName>
        <fullName evidence="3">Si:dkey-127k13.1</fullName>
    </submittedName>
</protein>
<evidence type="ECO:0000313" key="3">
    <source>
        <dbReference type="Ensembl" id="ENSELUP00000013133.3"/>
    </source>
</evidence>
<reference evidence="4" key="1">
    <citation type="journal article" date="2014" name="PLoS ONE">
        <title>The genome and linkage map of the northern pike (Esox lucius): conserved synteny revealed between the salmonid sister group and the Neoteleostei.</title>
        <authorList>
            <person name="Rondeau E.B."/>
            <person name="Minkley D.R."/>
            <person name="Leong J.S."/>
            <person name="Messmer A.M."/>
            <person name="Jantzen J.R."/>
            <person name="von Schalburg K.R."/>
            <person name="Lemon C."/>
            <person name="Bird N.H."/>
            <person name="Koop B.F."/>
        </authorList>
    </citation>
    <scope>NUCLEOTIDE SEQUENCE</scope>
</reference>
<dbReference type="Bgee" id="ENSELUG00000028866">
    <property type="expression patterns" value="Expressed in spleen and 14 other cell types or tissues"/>
</dbReference>
<dbReference type="Gene3D" id="6.10.300.20">
    <property type="match status" value="1"/>
</dbReference>
<dbReference type="GeneTree" id="ENSGT00390000001700"/>
<dbReference type="Ensembl" id="ENSELUT00000038387.3">
    <property type="protein sequence ID" value="ENSELUP00000013133.3"/>
    <property type="gene ID" value="ENSELUG00000028866.2"/>
</dbReference>
<dbReference type="Proteomes" id="UP000265140">
    <property type="component" value="Chromosome 3"/>
</dbReference>
<dbReference type="InterPro" id="IPR035504">
    <property type="entry name" value="MUM1-like_PWWP"/>
</dbReference>
<accession>A0A3P8Y8Z1</accession>
<dbReference type="AlphaFoldDB" id="A0A3P8Y8Z1"/>
<dbReference type="InterPro" id="IPR040263">
    <property type="entry name" value="PWP3A_3B_4"/>
</dbReference>
<dbReference type="Pfam" id="PF20886">
    <property type="entry name" value="PWP3A-B_C"/>
    <property type="match status" value="1"/>
</dbReference>
<reference evidence="3" key="2">
    <citation type="submission" date="2020-02" db="EMBL/GenBank/DDBJ databases">
        <title>Esox lucius (northern pike) genome, fEsoLuc1, primary haplotype.</title>
        <authorList>
            <person name="Myers G."/>
            <person name="Karagic N."/>
            <person name="Meyer A."/>
            <person name="Pippel M."/>
            <person name="Reichard M."/>
            <person name="Winkler S."/>
            <person name="Tracey A."/>
            <person name="Sims Y."/>
            <person name="Howe K."/>
            <person name="Rhie A."/>
            <person name="Formenti G."/>
            <person name="Durbin R."/>
            <person name="Fedrigo O."/>
            <person name="Jarvis E.D."/>
        </authorList>
    </citation>
    <scope>NUCLEOTIDE SEQUENCE [LARGE SCALE GENOMIC DNA]</scope>
</reference>
<dbReference type="Pfam" id="PF20884">
    <property type="entry name" value="MUM1-like_PWWP"/>
    <property type="match status" value="1"/>
</dbReference>
<dbReference type="SUPFAM" id="SSF63748">
    <property type="entry name" value="Tudor/PWWP/MBT"/>
    <property type="match status" value="1"/>
</dbReference>
<dbReference type="OMA" id="AYHESID"/>